<dbReference type="InterPro" id="IPR003313">
    <property type="entry name" value="AraC-bd"/>
</dbReference>
<comment type="similarity">
    <text evidence="1">Belongs to the glycosyl hydrolase 39 family.</text>
</comment>
<dbReference type="SMART" id="SM00342">
    <property type="entry name" value="HTH_ARAC"/>
    <property type="match status" value="1"/>
</dbReference>
<keyword evidence="9" id="KW-1185">Reference proteome</keyword>
<organism evidence="8 9">
    <name type="scientific">Neobacillus cucumis</name>
    <dbReference type="NCBI Taxonomy" id="1740721"/>
    <lineage>
        <taxon>Bacteria</taxon>
        <taxon>Bacillati</taxon>
        <taxon>Bacillota</taxon>
        <taxon>Bacilli</taxon>
        <taxon>Bacillales</taxon>
        <taxon>Bacillaceae</taxon>
        <taxon>Neobacillus</taxon>
    </lineage>
</organism>
<dbReference type="Pfam" id="PF01229">
    <property type="entry name" value="Glyco_hydro_39"/>
    <property type="match status" value="1"/>
</dbReference>
<dbReference type="CDD" id="cd02208">
    <property type="entry name" value="cupin_RmlC-like"/>
    <property type="match status" value="1"/>
</dbReference>
<dbReference type="Pfam" id="PF12833">
    <property type="entry name" value="HTH_18"/>
    <property type="match status" value="1"/>
</dbReference>
<dbReference type="PANTHER" id="PTHR43280:SF2">
    <property type="entry name" value="HTH-TYPE TRANSCRIPTIONAL REGULATOR EXSA"/>
    <property type="match status" value="1"/>
</dbReference>
<evidence type="ECO:0000313" key="8">
    <source>
        <dbReference type="EMBL" id="PLS05401.1"/>
    </source>
</evidence>
<keyword evidence="2" id="KW-0378">Hydrolase</keyword>
<evidence type="ECO:0000256" key="6">
    <source>
        <dbReference type="ARBA" id="ARBA00023295"/>
    </source>
</evidence>
<keyword evidence="6" id="KW-0326">Glycosidase</keyword>
<dbReference type="RefSeq" id="WP_101647841.1">
    <property type="nucleotide sequence ID" value="NZ_PGVE01000041.1"/>
</dbReference>
<feature type="domain" description="HTH araC/xylS-type" evidence="7">
    <location>
        <begin position="175"/>
        <end position="273"/>
    </location>
</feature>
<dbReference type="InterPro" id="IPR009057">
    <property type="entry name" value="Homeodomain-like_sf"/>
</dbReference>
<dbReference type="Gene3D" id="1.10.10.60">
    <property type="entry name" value="Homeodomain-like"/>
    <property type="match status" value="2"/>
</dbReference>
<sequence length="846" mass="98515">MSGTHIFQSSIDSKLITVSVMNNKSNLEHAHRDIELIYMIKGQLQVKITNNTYHLNLSDFILVNSNEFHSFQSEKDNLFVVFHFNYLELSSLLSQKNLVFNCNSIDHSHSSDKDFRVVIEELLSVYMQQQQDSEVESLEKTFKLISLLKLKYLKSTNQLEIQNYSTSKGQNERLYEIMDYIQSNYREPLTLEEVAGLHYISIPYLSKFFKKQTGKTFSQYLNEIRLAHAVNELVNSNKPITRIALDNGFPNLAAFNRVFNESYQLKPVEYRKKMSATVEKEVDSTEEISNLDNNEAVTELRQYLKSSEDHRFQTLPPSTEAALNPEIVKIGKLEAYTKYWNKLLNVGYARDLLNSDMQEQITLLQNELRFTYARFWGLFGDDMLVEDRSGGTITYNFSNTNKLLDFLVKNKLRPFIEIGPKPKIIQKAIGETIAVQTISERSLEDWKNLYRAFLLQCIERYGIEEVETWYFEMWKPHTDVFNLTVQDEEDFLDKVKNNQHVGLSQLKEYFNIFSEFKKNTKELIPSAKVGGCGLSMDLEGDKLDLLLELWKQEEIQPDFLSISLYPIEIDRDKYRVPIKNLHSNNPNYVLGKLNEVRKALKKAGFDGLELNVTEWNISISNRNFLNDSCFKASYMVKNIVENLNQNKVNMFGYWLFSDIFSDFRDSKNLLHGGAGLVTKSGIKKPSYHAFSLLKQLGEIFVAKGDHYIVTKRSGDRYQVICFNYKHFNYTYYLHPEGSMGIHEQYDIFENNDTLNLSLEIQGLVNGKYRIKELRLNRNHGSVLDEWLKFGAVDDMKPDEVDYLKQICVPYMKVEHHVVENQSIVIKGKLQPHEVRLIEFNLLFSDL</sequence>
<dbReference type="GO" id="GO:0016798">
    <property type="term" value="F:hydrolase activity, acting on glycosyl bonds"/>
    <property type="evidence" value="ECO:0007669"/>
    <property type="project" value="UniProtKB-KW"/>
</dbReference>
<dbReference type="InterPro" id="IPR014710">
    <property type="entry name" value="RmlC-like_jellyroll"/>
</dbReference>
<proteinExistence type="inferred from homology"/>
<dbReference type="GO" id="GO:0003700">
    <property type="term" value="F:DNA-binding transcription factor activity"/>
    <property type="evidence" value="ECO:0007669"/>
    <property type="project" value="InterPro"/>
</dbReference>
<gene>
    <name evidence="8" type="ORF">CVD27_10405</name>
</gene>
<dbReference type="Gene3D" id="2.60.40.1500">
    <property type="entry name" value="Glycosyl hydrolase domain, family 39"/>
    <property type="match status" value="1"/>
</dbReference>
<dbReference type="SUPFAM" id="SSF46689">
    <property type="entry name" value="Homeodomain-like"/>
    <property type="match status" value="2"/>
</dbReference>
<dbReference type="Pfam" id="PF02311">
    <property type="entry name" value="AraC_binding"/>
    <property type="match status" value="1"/>
</dbReference>
<dbReference type="InterPro" id="IPR011051">
    <property type="entry name" value="RmlC_Cupin_sf"/>
</dbReference>
<dbReference type="InterPro" id="IPR018060">
    <property type="entry name" value="HTH_AraC"/>
</dbReference>
<dbReference type="Gene3D" id="2.60.120.10">
    <property type="entry name" value="Jelly Rolls"/>
    <property type="match status" value="1"/>
</dbReference>
<name>A0A2N5HIQ9_9BACI</name>
<dbReference type="Proteomes" id="UP000234950">
    <property type="component" value="Unassembled WGS sequence"/>
</dbReference>
<dbReference type="InterPro" id="IPR018062">
    <property type="entry name" value="HTH_AraC-typ_CS"/>
</dbReference>
<dbReference type="PROSITE" id="PS00041">
    <property type="entry name" value="HTH_ARAC_FAMILY_1"/>
    <property type="match status" value="1"/>
</dbReference>
<evidence type="ECO:0000256" key="3">
    <source>
        <dbReference type="ARBA" id="ARBA00023015"/>
    </source>
</evidence>
<dbReference type="EMBL" id="PGVE01000041">
    <property type="protein sequence ID" value="PLS05401.1"/>
    <property type="molecule type" value="Genomic_DNA"/>
</dbReference>
<accession>A0A2N5HIQ9</accession>
<evidence type="ECO:0000259" key="7">
    <source>
        <dbReference type="PROSITE" id="PS01124"/>
    </source>
</evidence>
<evidence type="ECO:0000256" key="5">
    <source>
        <dbReference type="ARBA" id="ARBA00023163"/>
    </source>
</evidence>
<keyword evidence="3" id="KW-0805">Transcription regulation</keyword>
<dbReference type="OrthoDB" id="9776971at2"/>
<dbReference type="SUPFAM" id="SSF51011">
    <property type="entry name" value="Glycosyl hydrolase domain"/>
    <property type="match status" value="1"/>
</dbReference>
<evidence type="ECO:0000256" key="1">
    <source>
        <dbReference type="ARBA" id="ARBA00008875"/>
    </source>
</evidence>
<keyword evidence="5" id="KW-0804">Transcription</keyword>
<keyword evidence="4" id="KW-0238">DNA-binding</keyword>
<dbReference type="SUPFAM" id="SSF51182">
    <property type="entry name" value="RmlC-like cupins"/>
    <property type="match status" value="1"/>
</dbReference>
<dbReference type="PANTHER" id="PTHR43280">
    <property type="entry name" value="ARAC-FAMILY TRANSCRIPTIONAL REGULATOR"/>
    <property type="match status" value="1"/>
</dbReference>
<dbReference type="InterPro" id="IPR049166">
    <property type="entry name" value="GH39_cat"/>
</dbReference>
<evidence type="ECO:0000313" key="9">
    <source>
        <dbReference type="Proteomes" id="UP000234950"/>
    </source>
</evidence>
<dbReference type="PROSITE" id="PS01124">
    <property type="entry name" value="HTH_ARAC_FAMILY_2"/>
    <property type="match status" value="1"/>
</dbReference>
<evidence type="ECO:0000256" key="2">
    <source>
        <dbReference type="ARBA" id="ARBA00022801"/>
    </source>
</evidence>
<protein>
    <recommendedName>
        <fullName evidence="7">HTH araC/xylS-type domain-containing protein</fullName>
    </recommendedName>
</protein>
<evidence type="ECO:0000256" key="4">
    <source>
        <dbReference type="ARBA" id="ARBA00023125"/>
    </source>
</evidence>
<comment type="caution">
    <text evidence="8">The sequence shown here is derived from an EMBL/GenBank/DDBJ whole genome shotgun (WGS) entry which is preliminary data.</text>
</comment>
<reference evidence="8 9" key="1">
    <citation type="submission" date="2017-11" db="EMBL/GenBank/DDBJ databases">
        <title>Comparitive Functional Genomics of Dry Heat Resistant strains isolated from the Viking Spacecraft.</title>
        <authorList>
            <person name="Seuylemezian A."/>
            <person name="Cooper K."/>
            <person name="Vaishampayan P."/>
        </authorList>
    </citation>
    <scope>NUCLEOTIDE SEQUENCE [LARGE SCALE GENOMIC DNA]</scope>
    <source>
        <strain evidence="8 9">V32-6</strain>
    </source>
</reference>
<dbReference type="GO" id="GO:0043565">
    <property type="term" value="F:sequence-specific DNA binding"/>
    <property type="evidence" value="ECO:0007669"/>
    <property type="project" value="InterPro"/>
</dbReference>
<dbReference type="InterPro" id="IPR017853">
    <property type="entry name" value="GH"/>
</dbReference>
<dbReference type="SUPFAM" id="SSF51445">
    <property type="entry name" value="(Trans)glycosidases"/>
    <property type="match status" value="1"/>
</dbReference>
<dbReference type="Gene3D" id="3.20.20.80">
    <property type="entry name" value="Glycosidases"/>
    <property type="match status" value="1"/>
</dbReference>
<dbReference type="AlphaFoldDB" id="A0A2N5HIQ9"/>